<evidence type="ECO:0000313" key="2">
    <source>
        <dbReference type="Proteomes" id="UP000244827"/>
    </source>
</evidence>
<name>A0A2R2YAZ6_9CAUD</name>
<accession>A0A2R2YAZ6</accession>
<organism evidence="1 2">
    <name type="scientific">Pseudomonas phage PPSC2</name>
    <dbReference type="NCBI Taxonomy" id="2041350"/>
    <lineage>
        <taxon>Viruses</taxon>
        <taxon>Duplodnaviria</taxon>
        <taxon>Heunggongvirae</taxon>
        <taxon>Uroviricota</taxon>
        <taxon>Caudoviricetes</taxon>
        <taxon>Vandenendeviridae</taxon>
        <taxon>Gorskivirinae</taxon>
        <taxon>Shenlongvirus</taxon>
        <taxon>Shenlongvirus PPSC2</taxon>
    </lineage>
</organism>
<dbReference type="Proteomes" id="UP000244827">
    <property type="component" value="Segment"/>
</dbReference>
<gene>
    <name evidence="1" type="ORF">PPSC2_49</name>
</gene>
<sequence>MADKYGIEEFKELIEAQIKKLNNPMECPFGMDPYGDGQVYRKAQQGILNWVVEMMPEINQ</sequence>
<protein>
    <submittedName>
        <fullName evidence="1">Uncharacterized protein</fullName>
    </submittedName>
</protein>
<dbReference type="EMBL" id="MF893340">
    <property type="protein sequence ID" value="ATN92812.1"/>
    <property type="molecule type" value="Genomic_DNA"/>
</dbReference>
<keyword evidence="2" id="KW-1185">Reference proteome</keyword>
<evidence type="ECO:0000313" key="1">
    <source>
        <dbReference type="EMBL" id="ATN92812.1"/>
    </source>
</evidence>
<proteinExistence type="predicted"/>
<reference evidence="1 2" key="1">
    <citation type="journal article" date="2018" name="Arch. Virol.">
        <title>Genomic characterization and phylogenetic analysis of the novel Pseudomonas phage PPSC2.</title>
        <authorList>
            <person name="Wu X."/>
            <person name="Wu Y."/>
            <person name="Tang Y."/>
            <person name="Gan B."/>
        </authorList>
    </citation>
    <scope>NUCLEOTIDE SEQUENCE [LARGE SCALE GENOMIC DNA]</scope>
</reference>